<dbReference type="AlphaFoldDB" id="D3PE86"/>
<dbReference type="RefSeq" id="WP_013008155.1">
    <property type="nucleotide sequence ID" value="NC_013939.1"/>
</dbReference>
<evidence type="ECO:0000259" key="3">
    <source>
        <dbReference type="Pfam" id="PF25973"/>
    </source>
</evidence>
<keyword evidence="2" id="KW-1133">Transmembrane helix</keyword>
<evidence type="ECO:0000256" key="2">
    <source>
        <dbReference type="SAM" id="Phobius"/>
    </source>
</evidence>
<name>D3PE86_DEFDS</name>
<dbReference type="STRING" id="639282.DEFDS_1449"/>
<dbReference type="SUPFAM" id="SSF111369">
    <property type="entry name" value="HlyD-like secretion proteins"/>
    <property type="match status" value="1"/>
</dbReference>
<keyword evidence="5" id="KW-1185">Reference proteome</keyword>
<dbReference type="Pfam" id="PF25973">
    <property type="entry name" value="BSH_CzcB"/>
    <property type="match status" value="1"/>
</dbReference>
<evidence type="ECO:0000313" key="5">
    <source>
        <dbReference type="Proteomes" id="UP000001520"/>
    </source>
</evidence>
<dbReference type="Gene3D" id="2.40.50.100">
    <property type="match status" value="1"/>
</dbReference>
<dbReference type="eggNOG" id="COG0845">
    <property type="taxonomic scope" value="Bacteria"/>
</dbReference>
<dbReference type="GO" id="GO:1990281">
    <property type="term" value="C:efflux pump complex"/>
    <property type="evidence" value="ECO:0007669"/>
    <property type="project" value="TreeGrafter"/>
</dbReference>
<dbReference type="HOGENOM" id="CLU_061532_0_0_0"/>
<dbReference type="GO" id="GO:0015562">
    <property type="term" value="F:efflux transmembrane transporter activity"/>
    <property type="evidence" value="ECO:0007669"/>
    <property type="project" value="TreeGrafter"/>
</dbReference>
<keyword evidence="2" id="KW-0812">Transmembrane</keyword>
<dbReference type="Gene3D" id="2.40.30.170">
    <property type="match status" value="1"/>
</dbReference>
<dbReference type="EMBL" id="AP011529">
    <property type="protein sequence ID" value="BAI80909.1"/>
    <property type="molecule type" value="Genomic_DNA"/>
</dbReference>
<sequence length="380" mass="41526">MSVYVKRLIVFVIIVLLLIAGIGLLKKRRAALAKAKPASVVPANVEKVVVKKGKIVLTIPALGVVKSSENAVLSTRLSGRVLKVFKQNGDLVKKGELLAIIDDNDLRSKLSSLAIEKSNINIEINSQKANLEALKVKLANLLDTHKRTKELLDVKGASIEQYNNEETAIAATKAQISSLENAIKGLKNKLGILNNSIKEIKNQITYAKITSPIDGIIAERFINEGDMAMPGKPLFKISSNNNLYIETRIPSDLNIKTVIIDGKEYPIKSLNKTINGIRTYKVIGTFKNLVEGEYIDLKLVTYKGENVLLPHTVILTKGDSSYVFVNDNGKIDKIKVNVIASGSEGVVVDQDLSGKELISAMPDILLRVAMGVPVHFLNKE</sequence>
<reference evidence="4 5" key="1">
    <citation type="journal article" date="2010" name="DNA Res.">
        <title>Bacterial lifestyle in a deep-sea hydrothermal vent chimney revealed by the genome sequence of the thermophilic bacterium Deferribacter desulfuricans SSM1.</title>
        <authorList>
            <person name="Takaki Y."/>
            <person name="Shimamura S."/>
            <person name="Nakagawa S."/>
            <person name="Fukuhara Y."/>
            <person name="Horikawa H."/>
            <person name="Ankai A."/>
            <person name="Harada T."/>
            <person name="Hosoyama A."/>
            <person name="Oguchi A."/>
            <person name="Fukui S."/>
            <person name="Fujita N."/>
            <person name="Takami H."/>
            <person name="Takai K."/>
        </authorList>
    </citation>
    <scope>NUCLEOTIDE SEQUENCE [LARGE SCALE GENOMIC DNA]</scope>
    <source>
        <strain evidence="5">DSM 14783 / JCM 11476 / NBRC 101012 / SSM1</strain>
    </source>
</reference>
<proteinExistence type="predicted"/>
<dbReference type="OrthoDB" id="9810430at2"/>
<evidence type="ECO:0000313" key="4">
    <source>
        <dbReference type="EMBL" id="BAI80909.1"/>
    </source>
</evidence>
<dbReference type="Gene3D" id="1.10.287.470">
    <property type="entry name" value="Helix hairpin bin"/>
    <property type="match status" value="1"/>
</dbReference>
<protein>
    <submittedName>
        <fullName evidence="4">RND efflux system, membrane fusion protein</fullName>
    </submittedName>
</protein>
<dbReference type="Proteomes" id="UP000001520">
    <property type="component" value="Chromosome"/>
</dbReference>
<dbReference type="InterPro" id="IPR058647">
    <property type="entry name" value="BSH_CzcB-like"/>
</dbReference>
<keyword evidence="1" id="KW-0175">Coiled coil</keyword>
<gene>
    <name evidence="4" type="ordered locus">DEFDS_1449</name>
</gene>
<keyword evidence="2" id="KW-0472">Membrane</keyword>
<dbReference type="PANTHER" id="PTHR30469">
    <property type="entry name" value="MULTIDRUG RESISTANCE PROTEIN MDTA"/>
    <property type="match status" value="1"/>
</dbReference>
<accession>D3PE86</accession>
<feature type="coiled-coil region" evidence="1">
    <location>
        <begin position="117"/>
        <end position="203"/>
    </location>
</feature>
<dbReference type="PANTHER" id="PTHR30469:SF15">
    <property type="entry name" value="HLYD FAMILY OF SECRETION PROTEINS"/>
    <property type="match status" value="1"/>
</dbReference>
<feature type="domain" description="CzcB-like barrel-sandwich hybrid" evidence="3">
    <location>
        <begin position="71"/>
        <end position="238"/>
    </location>
</feature>
<evidence type="ECO:0000256" key="1">
    <source>
        <dbReference type="SAM" id="Coils"/>
    </source>
</evidence>
<feature type="transmembrane region" description="Helical" evidence="2">
    <location>
        <begin position="6"/>
        <end position="25"/>
    </location>
</feature>
<organism evidence="4 5">
    <name type="scientific">Deferribacter desulfuricans (strain DSM 14783 / JCM 11476 / NBRC 101012 / SSM1)</name>
    <dbReference type="NCBI Taxonomy" id="639282"/>
    <lineage>
        <taxon>Bacteria</taxon>
        <taxon>Pseudomonadati</taxon>
        <taxon>Deferribacterota</taxon>
        <taxon>Deferribacteres</taxon>
        <taxon>Deferribacterales</taxon>
        <taxon>Deferribacteraceae</taxon>
        <taxon>Deferribacter</taxon>
    </lineage>
</organism>
<dbReference type="KEGG" id="ddf:DEFDS_1449"/>